<dbReference type="AlphaFoldDB" id="A0A915K9L7"/>
<proteinExistence type="predicted"/>
<evidence type="ECO:0000313" key="2">
    <source>
        <dbReference type="WBParaSite" id="nRc.2.0.1.t35059-RA"/>
    </source>
</evidence>
<evidence type="ECO:0000313" key="1">
    <source>
        <dbReference type="Proteomes" id="UP000887565"/>
    </source>
</evidence>
<keyword evidence="1" id="KW-1185">Reference proteome</keyword>
<sequence>MKKIQNRGKKQHDGFCCSTATASDFSSSSPSKNCNFKRVKEGLFWCKSSVSVFSSSSSSI</sequence>
<organism evidence="1 2">
    <name type="scientific">Romanomermis culicivorax</name>
    <name type="common">Nematode worm</name>
    <dbReference type="NCBI Taxonomy" id="13658"/>
    <lineage>
        <taxon>Eukaryota</taxon>
        <taxon>Metazoa</taxon>
        <taxon>Ecdysozoa</taxon>
        <taxon>Nematoda</taxon>
        <taxon>Enoplea</taxon>
        <taxon>Dorylaimia</taxon>
        <taxon>Mermithida</taxon>
        <taxon>Mermithoidea</taxon>
        <taxon>Mermithidae</taxon>
        <taxon>Romanomermis</taxon>
    </lineage>
</organism>
<dbReference type="WBParaSite" id="nRc.2.0.1.t35059-RA">
    <property type="protein sequence ID" value="nRc.2.0.1.t35059-RA"/>
    <property type="gene ID" value="nRc.2.0.1.g35059"/>
</dbReference>
<reference evidence="2" key="1">
    <citation type="submission" date="2022-11" db="UniProtKB">
        <authorList>
            <consortium name="WormBaseParasite"/>
        </authorList>
    </citation>
    <scope>IDENTIFICATION</scope>
</reference>
<accession>A0A915K9L7</accession>
<protein>
    <submittedName>
        <fullName evidence="2">Uncharacterized protein</fullName>
    </submittedName>
</protein>
<dbReference type="Proteomes" id="UP000887565">
    <property type="component" value="Unplaced"/>
</dbReference>
<name>A0A915K9L7_ROMCU</name>